<sequence length="276" mass="31418">MRFHTCSDHLYSLVGEPSAVHNVDAYSSQSQPYSSLLPHQVQVAFKISYEHSRRFIGYLHDGSTTSLGGGPLSRQQRSCILDLCGFLKESNTSYATLADKLLSFGIQRQKVHKLIDCIFFHGQRILGSQKDSNVGRRRSSSVIPIHVEITRVQTFSVNYERYLMHRALRESMVEFERRNYGMVPASESSLKNMLKRVRVAAADVDVEEEKSERKRRRVEISSSSSENCSICLEEMEAGSYGTSMPCSHMFHGGCIVKWLKQSHYCPVCRYEMPTTN</sequence>
<evidence type="ECO:0000256" key="3">
    <source>
        <dbReference type="ARBA" id="ARBA00022723"/>
    </source>
</evidence>
<evidence type="ECO:0000259" key="7">
    <source>
        <dbReference type="PROSITE" id="PS50089"/>
    </source>
</evidence>
<accession>A0AAD5ILZ9</accession>
<keyword evidence="4 6" id="KW-0863">Zinc-finger</keyword>
<evidence type="ECO:0000256" key="6">
    <source>
        <dbReference type="PROSITE-ProRule" id="PRU00175"/>
    </source>
</evidence>
<proteinExistence type="predicted"/>
<keyword evidence="5" id="KW-0862">Zinc</keyword>
<dbReference type="Proteomes" id="UP001064489">
    <property type="component" value="Chromosome 7"/>
</dbReference>
<dbReference type="PROSITE" id="PS50089">
    <property type="entry name" value="ZF_RING_2"/>
    <property type="match status" value="1"/>
</dbReference>
<name>A0AAD5ILZ9_ACENE</name>
<evidence type="ECO:0000256" key="1">
    <source>
        <dbReference type="ARBA" id="ARBA00000900"/>
    </source>
</evidence>
<keyword evidence="9" id="KW-1185">Reference proteome</keyword>
<dbReference type="GO" id="GO:0008270">
    <property type="term" value="F:zinc ion binding"/>
    <property type="evidence" value="ECO:0007669"/>
    <property type="project" value="UniProtKB-KW"/>
</dbReference>
<reference evidence="8" key="2">
    <citation type="submission" date="2023-02" db="EMBL/GenBank/DDBJ databases">
        <authorList>
            <person name="Swenson N.G."/>
            <person name="Wegrzyn J.L."/>
            <person name="Mcevoy S.L."/>
        </authorList>
    </citation>
    <scope>NUCLEOTIDE SEQUENCE</scope>
    <source>
        <strain evidence="8">91603</strain>
        <tissue evidence="8">Leaf</tissue>
    </source>
</reference>
<dbReference type="Pfam" id="PF13639">
    <property type="entry name" value="zf-RING_2"/>
    <property type="match status" value="1"/>
</dbReference>
<dbReference type="AlphaFoldDB" id="A0AAD5ILZ9"/>
<dbReference type="InterPro" id="IPR001841">
    <property type="entry name" value="Znf_RING"/>
</dbReference>
<dbReference type="SMART" id="SM00184">
    <property type="entry name" value="RING"/>
    <property type="match status" value="1"/>
</dbReference>
<organism evidence="8 9">
    <name type="scientific">Acer negundo</name>
    <name type="common">Box elder</name>
    <dbReference type="NCBI Taxonomy" id="4023"/>
    <lineage>
        <taxon>Eukaryota</taxon>
        <taxon>Viridiplantae</taxon>
        <taxon>Streptophyta</taxon>
        <taxon>Embryophyta</taxon>
        <taxon>Tracheophyta</taxon>
        <taxon>Spermatophyta</taxon>
        <taxon>Magnoliopsida</taxon>
        <taxon>eudicotyledons</taxon>
        <taxon>Gunneridae</taxon>
        <taxon>Pentapetalae</taxon>
        <taxon>rosids</taxon>
        <taxon>malvids</taxon>
        <taxon>Sapindales</taxon>
        <taxon>Sapindaceae</taxon>
        <taxon>Hippocastanoideae</taxon>
        <taxon>Acereae</taxon>
        <taxon>Acer</taxon>
    </lineage>
</organism>
<dbReference type="Gene3D" id="3.30.40.10">
    <property type="entry name" value="Zinc/RING finger domain, C3HC4 (zinc finger)"/>
    <property type="match status" value="1"/>
</dbReference>
<dbReference type="SUPFAM" id="SSF57850">
    <property type="entry name" value="RING/U-box"/>
    <property type="match status" value="1"/>
</dbReference>
<comment type="caution">
    <text evidence="8">The sequence shown here is derived from an EMBL/GenBank/DDBJ whole genome shotgun (WGS) entry which is preliminary data.</text>
</comment>
<dbReference type="InterPro" id="IPR013083">
    <property type="entry name" value="Znf_RING/FYVE/PHD"/>
</dbReference>
<dbReference type="GO" id="GO:0061630">
    <property type="term" value="F:ubiquitin protein ligase activity"/>
    <property type="evidence" value="ECO:0007669"/>
    <property type="project" value="UniProtKB-EC"/>
</dbReference>
<gene>
    <name evidence="8" type="ORF">LWI28_005145</name>
</gene>
<evidence type="ECO:0000256" key="5">
    <source>
        <dbReference type="ARBA" id="ARBA00022833"/>
    </source>
</evidence>
<dbReference type="EMBL" id="JAJSOW010000104">
    <property type="protein sequence ID" value="KAI9168996.1"/>
    <property type="molecule type" value="Genomic_DNA"/>
</dbReference>
<evidence type="ECO:0000256" key="4">
    <source>
        <dbReference type="ARBA" id="ARBA00022771"/>
    </source>
</evidence>
<reference evidence="8" key="1">
    <citation type="journal article" date="2022" name="Plant J.">
        <title>Strategies of tolerance reflected in two North American maple genomes.</title>
        <authorList>
            <person name="McEvoy S.L."/>
            <person name="Sezen U.U."/>
            <person name="Trouern-Trend A."/>
            <person name="McMahon S.M."/>
            <person name="Schaberg P.G."/>
            <person name="Yang J."/>
            <person name="Wegrzyn J.L."/>
            <person name="Swenson N.G."/>
        </authorList>
    </citation>
    <scope>NUCLEOTIDE SEQUENCE</scope>
    <source>
        <strain evidence="8">91603</strain>
    </source>
</reference>
<protein>
    <recommendedName>
        <fullName evidence="2">RING-type E3 ubiquitin transferase</fullName>
        <ecNumber evidence="2">2.3.2.27</ecNumber>
    </recommendedName>
</protein>
<comment type="catalytic activity">
    <reaction evidence="1">
        <text>S-ubiquitinyl-[E2 ubiquitin-conjugating enzyme]-L-cysteine + [acceptor protein]-L-lysine = [E2 ubiquitin-conjugating enzyme]-L-cysteine + N(6)-ubiquitinyl-[acceptor protein]-L-lysine.</text>
        <dbReference type="EC" id="2.3.2.27"/>
    </reaction>
</comment>
<dbReference type="PANTHER" id="PTHR15710">
    <property type="entry name" value="E3 UBIQUITIN-PROTEIN LIGASE PRAJA"/>
    <property type="match status" value="1"/>
</dbReference>
<keyword evidence="3" id="KW-0479">Metal-binding</keyword>
<dbReference type="GO" id="GO:0005737">
    <property type="term" value="C:cytoplasm"/>
    <property type="evidence" value="ECO:0007669"/>
    <property type="project" value="TreeGrafter"/>
</dbReference>
<evidence type="ECO:0000256" key="2">
    <source>
        <dbReference type="ARBA" id="ARBA00012483"/>
    </source>
</evidence>
<dbReference type="PANTHER" id="PTHR15710:SF59">
    <property type="entry name" value="E3 UBIQUITIN-PROTEIN LIGASE SDIR1-LIKE"/>
    <property type="match status" value="1"/>
</dbReference>
<evidence type="ECO:0000313" key="8">
    <source>
        <dbReference type="EMBL" id="KAI9168996.1"/>
    </source>
</evidence>
<evidence type="ECO:0000313" key="9">
    <source>
        <dbReference type="Proteomes" id="UP001064489"/>
    </source>
</evidence>
<dbReference type="EC" id="2.3.2.27" evidence="2"/>
<feature type="domain" description="RING-type" evidence="7">
    <location>
        <begin position="228"/>
        <end position="269"/>
    </location>
</feature>
<dbReference type="GO" id="GO:0016567">
    <property type="term" value="P:protein ubiquitination"/>
    <property type="evidence" value="ECO:0007669"/>
    <property type="project" value="TreeGrafter"/>
</dbReference>